<feature type="transmembrane region" description="Helical" evidence="1">
    <location>
        <begin position="59"/>
        <end position="84"/>
    </location>
</feature>
<feature type="transmembrane region" description="Helical" evidence="1">
    <location>
        <begin position="96"/>
        <end position="116"/>
    </location>
</feature>
<proteinExistence type="predicted"/>
<reference evidence="2 3" key="1">
    <citation type="submission" date="2019-02" db="EMBL/GenBank/DDBJ databases">
        <title>Deep-cultivation of Planctomycetes and their phenomic and genomic characterization uncovers novel biology.</title>
        <authorList>
            <person name="Wiegand S."/>
            <person name="Jogler M."/>
            <person name="Boedeker C."/>
            <person name="Pinto D."/>
            <person name="Vollmers J."/>
            <person name="Rivas-Marin E."/>
            <person name="Kohn T."/>
            <person name="Peeters S.H."/>
            <person name="Heuer A."/>
            <person name="Rast P."/>
            <person name="Oberbeckmann S."/>
            <person name="Bunk B."/>
            <person name="Jeske O."/>
            <person name="Meyerdierks A."/>
            <person name="Storesund J.E."/>
            <person name="Kallscheuer N."/>
            <person name="Luecker S."/>
            <person name="Lage O.M."/>
            <person name="Pohl T."/>
            <person name="Merkel B.J."/>
            <person name="Hornburger P."/>
            <person name="Mueller R.-W."/>
            <person name="Bruemmer F."/>
            <person name="Labrenz M."/>
            <person name="Spormann A.M."/>
            <person name="Op den Camp H."/>
            <person name="Overmann J."/>
            <person name="Amann R."/>
            <person name="Jetten M.S.M."/>
            <person name="Mascher T."/>
            <person name="Medema M.H."/>
            <person name="Devos D.P."/>
            <person name="Kaster A.-K."/>
            <person name="Ovreas L."/>
            <person name="Rohde M."/>
            <person name="Galperin M.Y."/>
            <person name="Jogler C."/>
        </authorList>
    </citation>
    <scope>NUCLEOTIDE SEQUENCE [LARGE SCALE GENOMIC DNA]</scope>
    <source>
        <strain evidence="2 3">Q31a</strain>
    </source>
</reference>
<organism evidence="2 3">
    <name type="scientific">Aureliella helgolandensis</name>
    <dbReference type="NCBI Taxonomy" id="2527968"/>
    <lineage>
        <taxon>Bacteria</taxon>
        <taxon>Pseudomonadati</taxon>
        <taxon>Planctomycetota</taxon>
        <taxon>Planctomycetia</taxon>
        <taxon>Pirellulales</taxon>
        <taxon>Pirellulaceae</taxon>
        <taxon>Aureliella</taxon>
    </lineage>
</organism>
<dbReference type="AlphaFoldDB" id="A0A518G6T6"/>
<feature type="transmembrane region" description="Helical" evidence="1">
    <location>
        <begin position="161"/>
        <end position="182"/>
    </location>
</feature>
<dbReference type="EMBL" id="CP036298">
    <property type="protein sequence ID" value="QDV24303.1"/>
    <property type="molecule type" value="Genomic_DNA"/>
</dbReference>
<keyword evidence="3" id="KW-1185">Reference proteome</keyword>
<evidence type="ECO:0000256" key="1">
    <source>
        <dbReference type="SAM" id="Phobius"/>
    </source>
</evidence>
<gene>
    <name evidence="2" type="ORF">Q31a_26190</name>
</gene>
<dbReference type="Proteomes" id="UP000318017">
    <property type="component" value="Chromosome"/>
</dbReference>
<evidence type="ECO:0000313" key="3">
    <source>
        <dbReference type="Proteomes" id="UP000318017"/>
    </source>
</evidence>
<accession>A0A518G6T6</accession>
<name>A0A518G6T6_9BACT</name>
<keyword evidence="1" id="KW-1133">Transmembrane helix</keyword>
<protein>
    <submittedName>
        <fullName evidence="2">Uncharacterized protein</fullName>
    </submittedName>
</protein>
<keyword evidence="1" id="KW-0812">Transmembrane</keyword>
<sequence length="194" mass="20568">MAVDAFNALGPVSYNACHYVTDRTRGPFFVTLLSSTMQPAQKLPSDGGSLQRSRRLANAASTFATTALLLAWDVILTVVVALALGPPRDPTEMQAAFLLALTLCIPFGLFVGFCIAPAVDKLFRRPIGLMLLASILTFTLSIGTIFMLGADTPWPVGLIQFAGAASLFGLPMMIGCLVFMVVCDSLGSRPQGPL</sequence>
<dbReference type="KEGG" id="ahel:Q31a_26190"/>
<feature type="transmembrane region" description="Helical" evidence="1">
    <location>
        <begin position="128"/>
        <end position="149"/>
    </location>
</feature>
<evidence type="ECO:0000313" key="2">
    <source>
        <dbReference type="EMBL" id="QDV24303.1"/>
    </source>
</evidence>
<keyword evidence="1" id="KW-0472">Membrane</keyword>